<dbReference type="PANTHER" id="PTHR33420:SF27">
    <property type="entry name" value="PROTEIN FIMG"/>
    <property type="match status" value="1"/>
</dbReference>
<evidence type="ECO:0000256" key="1">
    <source>
        <dbReference type="SAM" id="SignalP"/>
    </source>
</evidence>
<evidence type="ECO:0000313" key="6">
    <source>
        <dbReference type="Proteomes" id="UP000462271"/>
    </source>
</evidence>
<reference evidence="3 6" key="2">
    <citation type="submission" date="2019-12" db="EMBL/GenBank/DDBJ databases">
        <title>Enteriobacteria Tanzani isolates_10432.</title>
        <authorList>
            <person name="Subbiah M."/>
            <person name="Call D."/>
        </authorList>
    </citation>
    <scope>NUCLEOTIDE SEQUENCE [LARGE SCALE GENOMIC DNA]</scope>
    <source>
        <strain evidence="3 6">10432wG8</strain>
    </source>
</reference>
<dbReference type="GO" id="GO:0043709">
    <property type="term" value="P:cell adhesion involved in single-species biofilm formation"/>
    <property type="evidence" value="ECO:0007669"/>
    <property type="project" value="TreeGrafter"/>
</dbReference>
<gene>
    <name evidence="4" type="primary">fimG</name>
    <name evidence="3" type="ORF">GQM21_24460</name>
</gene>
<dbReference type="EMBL" id="WTML01000193">
    <property type="protein sequence ID" value="MWL00271.1"/>
    <property type="molecule type" value="Genomic_DNA"/>
</dbReference>
<dbReference type="Proteomes" id="UP000462271">
    <property type="component" value="Unassembled WGS sequence"/>
</dbReference>
<dbReference type="EMBL" id="MN256758">
    <property type="protein sequence ID" value="QID22757.1"/>
    <property type="molecule type" value="Genomic_DNA"/>
</dbReference>
<evidence type="ECO:0000259" key="2">
    <source>
        <dbReference type="Pfam" id="PF00419"/>
    </source>
</evidence>
<feature type="signal peptide" evidence="1">
    <location>
        <begin position="1"/>
        <end position="25"/>
    </location>
</feature>
<protein>
    <submittedName>
        <fullName evidence="3">Fimbrial protein</fullName>
    </submittedName>
    <submittedName>
        <fullName evidence="4">Protein FimG (Regulates length and adhesion of type 1 fimbriae)</fullName>
    </submittedName>
</protein>
<dbReference type="Gene3D" id="2.60.40.1090">
    <property type="entry name" value="Fimbrial-type adhesion domain"/>
    <property type="match status" value="1"/>
</dbReference>
<dbReference type="SUPFAM" id="SSF49401">
    <property type="entry name" value="Bacterial adhesins"/>
    <property type="match status" value="1"/>
</dbReference>
<sequence>MKGYLLIRAVPLLLLLGLSAPLAQAADATITVNGRVVAKPCTVSTKNVKIDFGTLYAYSFINAQSTSQWKSFDLQLTNCPVGTSQIVASFSGTPTNTDYYANQATQDAATNIQIELQDTAGALLKNGSNKKVTVNDNDKSVTIPLQVRLVSLTGGATQGTVQSVITVTYQYQ</sequence>
<dbReference type="InterPro" id="IPR008966">
    <property type="entry name" value="Adhesion_dom_sf"/>
</dbReference>
<reference evidence="4" key="1">
    <citation type="submission" date="2019-08" db="EMBL/GenBank/DDBJ databases">
        <authorList>
            <person name="Yao H."/>
        </authorList>
    </citation>
    <scope>NUCLEOTIDE SEQUENCE</scope>
    <source>
        <strain evidence="4">4M18F</strain>
        <strain evidence="5">4M8F</strain>
        <plasmid evidence="4">p4M18F</plasmid>
        <plasmid evidence="5">p4M8F</plasmid>
    </source>
</reference>
<name>A0A6G6AJE2_ECOLX</name>
<dbReference type="RefSeq" id="WP_064221683.1">
    <property type="nucleotide sequence ID" value="NZ_BDPG01000255.1"/>
</dbReference>
<evidence type="ECO:0000313" key="4">
    <source>
        <dbReference type="EMBL" id="QID22264.1"/>
    </source>
</evidence>
<feature type="chain" id="PRO_5036385245" evidence="1">
    <location>
        <begin position="26"/>
        <end position="172"/>
    </location>
</feature>
<dbReference type="AlphaFoldDB" id="A0A6G6AJE2"/>
<dbReference type="GO" id="GO:0009289">
    <property type="term" value="C:pilus"/>
    <property type="evidence" value="ECO:0007669"/>
    <property type="project" value="InterPro"/>
</dbReference>
<dbReference type="InterPro" id="IPR036937">
    <property type="entry name" value="Adhesion_dom_fimbrial_sf"/>
</dbReference>
<proteinExistence type="predicted"/>
<feature type="domain" description="Fimbrial-type adhesion" evidence="2">
    <location>
        <begin position="31"/>
        <end position="172"/>
    </location>
</feature>
<accession>A0A6G6AJE2</accession>
<dbReference type="InterPro" id="IPR050263">
    <property type="entry name" value="Bact_Fimbrial_Adh_Pro"/>
</dbReference>
<dbReference type="InterPro" id="IPR000259">
    <property type="entry name" value="Adhesion_dom_fimbrial"/>
</dbReference>
<geneLocation type="plasmid" evidence="4">
    <name>p4M18F</name>
</geneLocation>
<dbReference type="PANTHER" id="PTHR33420">
    <property type="entry name" value="FIMBRIAL SUBUNIT ELFA-RELATED"/>
    <property type="match status" value="1"/>
</dbReference>
<dbReference type="Pfam" id="PF00419">
    <property type="entry name" value="Fimbrial"/>
    <property type="match status" value="1"/>
</dbReference>
<evidence type="ECO:0000313" key="5">
    <source>
        <dbReference type="EMBL" id="QID22757.1"/>
    </source>
</evidence>
<organism evidence="4">
    <name type="scientific">Escherichia coli</name>
    <dbReference type="NCBI Taxonomy" id="562"/>
    <lineage>
        <taxon>Bacteria</taxon>
        <taxon>Pseudomonadati</taxon>
        <taxon>Pseudomonadota</taxon>
        <taxon>Gammaproteobacteria</taxon>
        <taxon>Enterobacterales</taxon>
        <taxon>Enterobacteriaceae</taxon>
        <taxon>Escherichia</taxon>
    </lineage>
</organism>
<geneLocation type="plasmid" evidence="5">
    <name>p4M8F</name>
</geneLocation>
<dbReference type="EMBL" id="MN256757">
    <property type="protein sequence ID" value="QID22264.1"/>
    <property type="molecule type" value="Genomic_DNA"/>
</dbReference>
<keyword evidence="4" id="KW-0614">Plasmid</keyword>
<evidence type="ECO:0000313" key="3">
    <source>
        <dbReference type="EMBL" id="MWL00271.1"/>
    </source>
</evidence>
<keyword evidence="1" id="KW-0732">Signal</keyword>